<evidence type="ECO:0000313" key="13">
    <source>
        <dbReference type="EMBL" id="CAG8475793.1"/>
    </source>
</evidence>
<dbReference type="NCBIfam" id="TIGR01458">
    <property type="entry name" value="HAD-SF-IIA-hyp3"/>
    <property type="match status" value="1"/>
</dbReference>
<evidence type="ECO:0000256" key="9">
    <source>
        <dbReference type="ARBA" id="ARBA00023242"/>
    </source>
</evidence>
<evidence type="ECO:0000256" key="8">
    <source>
        <dbReference type="ARBA" id="ARBA00022842"/>
    </source>
</evidence>
<dbReference type="PANTHER" id="PTHR19288">
    <property type="entry name" value="4-NITROPHENYLPHOSPHATASE-RELATED"/>
    <property type="match status" value="1"/>
</dbReference>
<dbReference type="GO" id="GO:0005737">
    <property type="term" value="C:cytoplasm"/>
    <property type="evidence" value="ECO:0007669"/>
    <property type="project" value="UniProtKB-SubCell"/>
</dbReference>
<evidence type="ECO:0000256" key="7">
    <source>
        <dbReference type="ARBA" id="ARBA00022801"/>
    </source>
</evidence>
<keyword evidence="7" id="KW-0378">Hydrolase</keyword>
<organism evidence="13 14">
    <name type="scientific">Funneliformis caledonium</name>
    <dbReference type="NCBI Taxonomy" id="1117310"/>
    <lineage>
        <taxon>Eukaryota</taxon>
        <taxon>Fungi</taxon>
        <taxon>Fungi incertae sedis</taxon>
        <taxon>Mucoromycota</taxon>
        <taxon>Glomeromycotina</taxon>
        <taxon>Glomeromycetes</taxon>
        <taxon>Glomerales</taxon>
        <taxon>Glomeraceae</taxon>
        <taxon>Funneliformis</taxon>
    </lineage>
</organism>
<proteinExistence type="inferred from homology"/>
<evidence type="ECO:0000313" key="14">
    <source>
        <dbReference type="Proteomes" id="UP000789570"/>
    </source>
</evidence>
<sequence length="263" mass="29007">MAATIRGVLIDLSGTLHVGNKACEGAIAGLKKLRQVDIPIRFCTNTTKESVIKLENRLMNLGFEVHRREIFTSLIACRNIVLSRELRPLLFLEDAALEDFQGIPTGEPNDAVVVGLSPSNFQYDMLNKAFRILISNKNTTFIAIHKAKYFAEQDGLSLGPGPFVECLEYASGVKATVVGKPEKSFYELALKDMDLLDKSNQVVMVGDDVANDLGDGARELGLIRYLVKTGKYRNGDELRDGGVNGLFENFGEAADFIVEQFKK</sequence>
<comment type="subcellular location">
    <subcellularLocation>
        <location evidence="3">Cytoplasm</location>
    </subcellularLocation>
    <subcellularLocation>
        <location evidence="2">Nucleus</location>
    </subcellularLocation>
</comment>
<dbReference type="InterPro" id="IPR023214">
    <property type="entry name" value="HAD_sf"/>
</dbReference>
<keyword evidence="6" id="KW-0479">Metal-binding</keyword>
<evidence type="ECO:0000256" key="12">
    <source>
        <dbReference type="ARBA" id="ARBA00039666"/>
    </source>
</evidence>
<name>A0A9N8W6W3_9GLOM</name>
<gene>
    <name evidence="13" type="ORF">FCALED_LOCUS2459</name>
</gene>
<dbReference type="PANTHER" id="PTHR19288:SF46">
    <property type="entry name" value="HALOACID DEHALOGENASE-LIKE HYDROLASE DOMAIN-CONTAINING PROTEIN 2"/>
    <property type="match status" value="1"/>
</dbReference>
<dbReference type="Proteomes" id="UP000789570">
    <property type="component" value="Unassembled WGS sequence"/>
</dbReference>
<dbReference type="GO" id="GO:0016462">
    <property type="term" value="F:pyrophosphatase activity"/>
    <property type="evidence" value="ECO:0007669"/>
    <property type="project" value="UniProtKB-ARBA"/>
</dbReference>
<dbReference type="FunFam" id="3.40.50.1000:FF:000051">
    <property type="entry name" value="Phospholysine phosphohistidine inorganic pyrophosphate phosphatase"/>
    <property type="match status" value="1"/>
</dbReference>
<accession>A0A9N8W6W3</accession>
<evidence type="ECO:0000256" key="5">
    <source>
        <dbReference type="ARBA" id="ARBA00022490"/>
    </source>
</evidence>
<keyword evidence="9" id="KW-0539">Nucleus</keyword>
<dbReference type="EMBL" id="CAJVPQ010000373">
    <property type="protein sequence ID" value="CAG8475793.1"/>
    <property type="molecule type" value="Genomic_DNA"/>
</dbReference>
<dbReference type="OrthoDB" id="426235at2759"/>
<comment type="caution">
    <text evidence="13">The sequence shown here is derived from an EMBL/GenBank/DDBJ whole genome shotgun (WGS) entry which is preliminary data.</text>
</comment>
<evidence type="ECO:0000256" key="2">
    <source>
        <dbReference type="ARBA" id="ARBA00004123"/>
    </source>
</evidence>
<evidence type="ECO:0000256" key="10">
    <source>
        <dbReference type="ARBA" id="ARBA00037258"/>
    </source>
</evidence>
<evidence type="ECO:0000256" key="4">
    <source>
        <dbReference type="ARBA" id="ARBA00007958"/>
    </source>
</evidence>
<dbReference type="GO" id="GO:0005634">
    <property type="term" value="C:nucleus"/>
    <property type="evidence" value="ECO:0007669"/>
    <property type="project" value="UniProtKB-SubCell"/>
</dbReference>
<evidence type="ECO:0000256" key="11">
    <source>
        <dbReference type="ARBA" id="ARBA00039357"/>
    </source>
</evidence>
<dbReference type="GO" id="GO:0046872">
    <property type="term" value="F:metal ion binding"/>
    <property type="evidence" value="ECO:0007669"/>
    <property type="project" value="UniProtKB-KW"/>
</dbReference>
<dbReference type="SUPFAM" id="SSF56784">
    <property type="entry name" value="HAD-like"/>
    <property type="match status" value="1"/>
</dbReference>
<dbReference type="InterPro" id="IPR006355">
    <property type="entry name" value="LHPP/HDHD2"/>
</dbReference>
<comment type="similarity">
    <text evidence="4">Belongs to the HAD-like hydrolase superfamily.</text>
</comment>
<keyword evidence="14" id="KW-1185">Reference proteome</keyword>
<reference evidence="13" key="1">
    <citation type="submission" date="2021-06" db="EMBL/GenBank/DDBJ databases">
        <authorList>
            <person name="Kallberg Y."/>
            <person name="Tangrot J."/>
            <person name="Rosling A."/>
        </authorList>
    </citation>
    <scope>NUCLEOTIDE SEQUENCE</scope>
    <source>
        <strain evidence="13">UK204</strain>
    </source>
</reference>
<dbReference type="GO" id="GO:0016791">
    <property type="term" value="F:phosphatase activity"/>
    <property type="evidence" value="ECO:0007669"/>
    <property type="project" value="InterPro"/>
</dbReference>
<evidence type="ECO:0000256" key="3">
    <source>
        <dbReference type="ARBA" id="ARBA00004496"/>
    </source>
</evidence>
<dbReference type="Gene3D" id="3.40.50.1000">
    <property type="entry name" value="HAD superfamily/HAD-like"/>
    <property type="match status" value="2"/>
</dbReference>
<dbReference type="AlphaFoldDB" id="A0A9N8W6W3"/>
<dbReference type="Pfam" id="PF13242">
    <property type="entry name" value="Hydrolase_like"/>
    <property type="match status" value="1"/>
</dbReference>
<comment type="cofactor">
    <cofactor evidence="1">
        <name>Mg(2+)</name>
        <dbReference type="ChEBI" id="CHEBI:18420"/>
    </cofactor>
</comment>
<evidence type="ECO:0000256" key="1">
    <source>
        <dbReference type="ARBA" id="ARBA00001946"/>
    </source>
</evidence>
<protein>
    <recommendedName>
        <fullName evidence="12">Haloacid dehalogenase-like hydrolase domain-containing protein 2</fullName>
    </recommendedName>
    <alternativeName>
        <fullName evidence="11">Phospholysine phosphohistidine inorganic pyrophosphate phosphatase</fullName>
    </alternativeName>
</protein>
<keyword evidence="8" id="KW-0460">Magnesium</keyword>
<evidence type="ECO:0000256" key="6">
    <source>
        <dbReference type="ARBA" id="ARBA00022723"/>
    </source>
</evidence>
<keyword evidence="5" id="KW-0963">Cytoplasm</keyword>
<dbReference type="InterPro" id="IPR006357">
    <property type="entry name" value="HAD-SF_hydro_IIA"/>
</dbReference>
<dbReference type="InterPro" id="IPR036412">
    <property type="entry name" value="HAD-like_sf"/>
</dbReference>
<comment type="function">
    <text evidence="10">Phosphatase that hydrolyzes imidodiphosphate, 3-phosphohistidine and 6-phospholysine. Has broad substrate specificity and can also hydrolyze inorganic diphosphate, but with lower efficiency.</text>
</comment>
<dbReference type="Pfam" id="PF13344">
    <property type="entry name" value="Hydrolase_6"/>
    <property type="match status" value="1"/>
</dbReference>